<gene>
    <name evidence="1" type="ORF">AW06_000758</name>
    <name evidence="2" type="ORF">HWD57_01590</name>
</gene>
<dbReference type="Pfam" id="PF09996">
    <property type="entry name" value="DUF2237"/>
    <property type="match status" value="1"/>
</dbReference>
<keyword evidence="3" id="KW-1185">Reference proteome</keyword>
<sequence length="129" mass="13914">MKPGDMGGGQRNVLGGPLGSCSEKPMTGFFRDGCCNTSDEDFGSHTVCVLLTAEFLEFSKAHGNDLSTPRPEFGFPGLRPGDRWCLCAARWREALHAGRAPRVVLNATNEAALLIVGLDDLKRHAVDLN</sequence>
<dbReference type="EMBL" id="CP058708">
    <property type="protein sequence ID" value="QLH48622.1"/>
    <property type="molecule type" value="Genomic_DNA"/>
</dbReference>
<evidence type="ECO:0000313" key="1">
    <source>
        <dbReference type="EMBL" id="KFB77966.1"/>
    </source>
</evidence>
<dbReference type="AlphaFoldDB" id="A0A080MAF0"/>
<protein>
    <submittedName>
        <fullName evidence="2">DUF2237 domain-containing protein</fullName>
    </submittedName>
</protein>
<name>A0A080MAF0_9PROT</name>
<dbReference type="PANTHER" id="PTHR37466">
    <property type="entry name" value="SLR1628 PROTEIN"/>
    <property type="match status" value="1"/>
</dbReference>
<dbReference type="KEGG" id="acog:HWD57_01590"/>
<dbReference type="PANTHER" id="PTHR37466:SF1">
    <property type="entry name" value="SLR1628 PROTEIN"/>
    <property type="match status" value="1"/>
</dbReference>
<evidence type="ECO:0000313" key="2">
    <source>
        <dbReference type="EMBL" id="QLH48622.1"/>
    </source>
</evidence>
<reference evidence="1 3" key="1">
    <citation type="submission" date="2014-02" db="EMBL/GenBank/DDBJ databases">
        <title>Expanding our view of genomic diversity in Candidatus Accumulibacter clades.</title>
        <authorList>
            <person name="Skennerton C.T."/>
            <person name="Barr J.J."/>
            <person name="Slater F.R."/>
            <person name="Bond P.L."/>
            <person name="Tyson G.W."/>
        </authorList>
    </citation>
    <scope>NUCLEOTIDE SEQUENCE [LARGE SCALE GENOMIC DNA]</scope>
    <source>
        <strain evidence="3">SK-02</strain>
    </source>
</reference>
<evidence type="ECO:0000313" key="4">
    <source>
        <dbReference type="Proteomes" id="UP000509684"/>
    </source>
</evidence>
<evidence type="ECO:0000313" key="3">
    <source>
        <dbReference type="Proteomes" id="UP000021315"/>
    </source>
</evidence>
<proteinExistence type="predicted"/>
<dbReference type="Gene3D" id="3.30.56.110">
    <property type="entry name" value="Protein of unknown function DUF2237"/>
    <property type="match status" value="1"/>
</dbReference>
<dbReference type="Proteomes" id="UP000509684">
    <property type="component" value="Chromosome"/>
</dbReference>
<dbReference type="InterPro" id="IPR018714">
    <property type="entry name" value="DUF2237"/>
</dbReference>
<accession>A0A7D5SBL2</accession>
<dbReference type="Proteomes" id="UP000021315">
    <property type="component" value="Unassembled WGS sequence"/>
</dbReference>
<organism evidence="1 3">
    <name type="scientific">Candidatus Accumulibacter cognatus</name>
    <dbReference type="NCBI Taxonomy" id="2954383"/>
    <lineage>
        <taxon>Bacteria</taxon>
        <taxon>Pseudomonadati</taxon>
        <taxon>Pseudomonadota</taxon>
        <taxon>Betaproteobacteria</taxon>
        <taxon>Candidatus Accumulibacter</taxon>
    </lineage>
</organism>
<dbReference type="RefSeq" id="WP_034945627.1">
    <property type="nucleotide sequence ID" value="NZ_JDST02000013.1"/>
</dbReference>
<reference evidence="2" key="3">
    <citation type="submission" date="2020-06" db="EMBL/GenBank/DDBJ databases">
        <authorList>
            <person name="Arumugam K."/>
            <person name="Besarab I."/>
            <person name="Haryono M."/>
            <person name="Bagci C."/>
            <person name="Beier S."/>
            <person name="Buchfink B."/>
            <person name="Gorska A."/>
            <person name="Qiu G."/>
            <person name="Huson D.H."/>
            <person name="Williams R.B."/>
        </authorList>
    </citation>
    <scope>NUCLEOTIDE SEQUENCE</scope>
    <source>
        <strain evidence="2">SSA1</strain>
    </source>
</reference>
<accession>A0A080MAF0</accession>
<dbReference type="EMBL" id="JDST02000013">
    <property type="protein sequence ID" value="KFB77966.1"/>
    <property type="molecule type" value="Genomic_DNA"/>
</dbReference>
<reference evidence="2 4" key="2">
    <citation type="journal article" date="2019" name="Microbiome">
        <title>Annotated bacterial chromosomes from frame-shift-corrected long-read metagenomic data.</title>
        <authorList>
            <person name="Arumugam K."/>
            <person name="Bagci C."/>
            <person name="Bessarab I."/>
            <person name="Beier S."/>
            <person name="Buchfink B."/>
            <person name="Gorska A."/>
            <person name="Qiu G."/>
            <person name="Huson D.H."/>
            <person name="Williams R.B.H."/>
        </authorList>
    </citation>
    <scope>NUCLEOTIDE SEQUENCE [LARGE SCALE GENOMIC DNA]</scope>
    <source>
        <strain evidence="2">SSA1</strain>
    </source>
</reference>
<dbReference type="STRING" id="1453999.AW06_000758"/>